<organism evidence="6 7">
    <name type="scientific">Tenacibaculum vairaonense</name>
    <dbReference type="NCBI Taxonomy" id="3137860"/>
    <lineage>
        <taxon>Bacteria</taxon>
        <taxon>Pseudomonadati</taxon>
        <taxon>Bacteroidota</taxon>
        <taxon>Flavobacteriia</taxon>
        <taxon>Flavobacteriales</taxon>
        <taxon>Flavobacteriaceae</taxon>
        <taxon>Tenacibaculum</taxon>
    </lineage>
</organism>
<dbReference type="InterPro" id="IPR012818">
    <property type="entry name" value="CbiE"/>
</dbReference>
<dbReference type="NCBIfam" id="TIGR02469">
    <property type="entry name" value="CbiT"/>
    <property type="match status" value="1"/>
</dbReference>
<evidence type="ECO:0000256" key="5">
    <source>
        <dbReference type="ARBA" id="ARBA00022691"/>
    </source>
</evidence>
<evidence type="ECO:0000256" key="4">
    <source>
        <dbReference type="ARBA" id="ARBA00022679"/>
    </source>
</evidence>
<keyword evidence="5" id="KW-0949">S-adenosyl-L-methionine</keyword>
<protein>
    <submittedName>
        <fullName evidence="6">Precorrin-6Y C5,15-methyltransferase (Decarboxylating)</fullName>
        <ecNumber evidence="6">2.1.1.132</ecNumber>
    </submittedName>
</protein>
<keyword evidence="7" id="KW-1185">Reference proteome</keyword>
<dbReference type="SUPFAM" id="SSF53790">
    <property type="entry name" value="Tetrapyrrole methylase"/>
    <property type="match status" value="1"/>
</dbReference>
<proteinExistence type="predicted"/>
<dbReference type="InterPro" id="IPR035996">
    <property type="entry name" value="4pyrrol_Methylase_sf"/>
</dbReference>
<evidence type="ECO:0000313" key="6">
    <source>
        <dbReference type="EMBL" id="CAL2105541.1"/>
    </source>
</evidence>
<dbReference type="Proteomes" id="UP001497602">
    <property type="component" value="Unassembled WGS sequence"/>
</dbReference>
<dbReference type="InterPro" id="IPR006365">
    <property type="entry name" value="Cbl_synth_CobL"/>
</dbReference>
<evidence type="ECO:0000313" key="7">
    <source>
        <dbReference type="Proteomes" id="UP001497602"/>
    </source>
</evidence>
<dbReference type="GO" id="GO:0046025">
    <property type="term" value="F:precorrin-6Y C5,15-methyltransferase (decarboxylating) activity"/>
    <property type="evidence" value="ECO:0007669"/>
    <property type="project" value="UniProtKB-EC"/>
</dbReference>
<dbReference type="InterPro" id="IPR029063">
    <property type="entry name" value="SAM-dependent_MTases_sf"/>
</dbReference>
<dbReference type="Gene3D" id="3.40.1010.10">
    <property type="entry name" value="Cobalt-precorrin-4 Transmethylase, Domain 1"/>
    <property type="match status" value="1"/>
</dbReference>
<evidence type="ECO:0000256" key="1">
    <source>
        <dbReference type="ARBA" id="ARBA00004953"/>
    </source>
</evidence>
<reference evidence="6 7" key="1">
    <citation type="submission" date="2024-05" db="EMBL/GenBank/DDBJ databases">
        <authorList>
            <person name="Duchaud E."/>
        </authorList>
    </citation>
    <scope>NUCLEOTIDE SEQUENCE [LARGE SCALE GENOMIC DNA]</scope>
    <source>
        <strain evidence="6">Ena-SAMPLE-TAB-13-05-2024-13:56:06:370-140305</strain>
    </source>
</reference>
<keyword evidence="4 6" id="KW-0808">Transferase</keyword>
<gene>
    <name evidence="6" type="ORF">T190115A13A_160074</name>
</gene>
<dbReference type="CDD" id="cd11644">
    <property type="entry name" value="Precorrin-6Y-MT"/>
    <property type="match status" value="1"/>
</dbReference>
<dbReference type="InterPro" id="IPR014777">
    <property type="entry name" value="4pyrrole_Mease_sub1"/>
</dbReference>
<dbReference type="NCBIfam" id="TIGR02467">
    <property type="entry name" value="CbiE"/>
    <property type="match status" value="1"/>
</dbReference>
<dbReference type="GO" id="GO:0032259">
    <property type="term" value="P:methylation"/>
    <property type="evidence" value="ECO:0007669"/>
    <property type="project" value="UniProtKB-KW"/>
</dbReference>
<evidence type="ECO:0000256" key="2">
    <source>
        <dbReference type="ARBA" id="ARBA00022573"/>
    </source>
</evidence>
<evidence type="ECO:0000256" key="3">
    <source>
        <dbReference type="ARBA" id="ARBA00022603"/>
    </source>
</evidence>
<dbReference type="EMBL" id="CAXJRC010000007">
    <property type="protein sequence ID" value="CAL2105541.1"/>
    <property type="molecule type" value="Genomic_DNA"/>
</dbReference>
<comment type="pathway">
    <text evidence="1">Cofactor biosynthesis; adenosylcobalamin biosynthesis.</text>
</comment>
<keyword evidence="2" id="KW-0169">Cobalamin biosynthesis</keyword>
<dbReference type="RefSeq" id="WP_348737364.1">
    <property type="nucleotide sequence ID" value="NZ_CAXJRC010000007.1"/>
</dbReference>
<dbReference type="InterPro" id="IPR050714">
    <property type="entry name" value="Cobalamin_biosynth_MTase"/>
</dbReference>
<dbReference type="EC" id="2.1.1.132" evidence="6"/>
<keyword evidence="3 6" id="KW-0489">Methyltransferase</keyword>
<name>A0ABP1F713_9FLAO</name>
<dbReference type="PANTHER" id="PTHR43182:SF1">
    <property type="entry name" value="COBALT-PRECORRIN-7 C(5)-METHYLTRANSFERASE"/>
    <property type="match status" value="1"/>
</dbReference>
<dbReference type="PANTHER" id="PTHR43182">
    <property type="entry name" value="COBALT-PRECORRIN-6B C(15)-METHYLTRANSFERASE (DECARBOXYLATING)"/>
    <property type="match status" value="1"/>
</dbReference>
<accession>A0ABP1F713</accession>
<dbReference type="InterPro" id="IPR014008">
    <property type="entry name" value="Cbl_synth_MTase_CbiT"/>
</dbReference>
<sequence>MTFFVIGIGNKQSIFSEEQKELIQSTTVFSGGKRHLELVKNVLPENYQWIFIQSPMETVFKEYEQANTRIVVFASGNPLFYGFSNTLKNKYPAIEIYTEPYFSSIQVLANKTNTNSNELITVSVHGRTWKALDIALINQKSLIGVLTDRIKSPKAIAERLLNYGYTNYEISIGEDLEGEYEKVQTITLEEALNKEYHKLNCVLLHQKEKRKEYFGIKDGDFLGLEGRPKMITKMPIRLTSLHLLDVLNRNVFWDIGFCTGSISVEAKLKNPNLDIIAFEKRLECESILLENKKRFGALGITSVIGDFFKQDLKQYPKPDTIFIGGHGGKLKEMLIVLDEVISPNTIIVINTVKETSNNSFKESCKNLAWELVEELNLTLDLHNPICLLKAIKL</sequence>
<comment type="caution">
    <text evidence="6">The sequence shown here is derived from an EMBL/GenBank/DDBJ whole genome shotgun (WGS) entry which is preliminary data.</text>
</comment>
<dbReference type="Gene3D" id="3.40.50.150">
    <property type="entry name" value="Vaccinia Virus protein VP39"/>
    <property type="match status" value="1"/>
</dbReference>
<dbReference type="PIRSF" id="PIRSF036428">
    <property type="entry name" value="CobL"/>
    <property type="match status" value="1"/>
</dbReference>
<dbReference type="SUPFAM" id="SSF53335">
    <property type="entry name" value="S-adenosyl-L-methionine-dependent methyltransferases"/>
    <property type="match status" value="1"/>
</dbReference>